<protein>
    <submittedName>
        <fullName evidence="2">Tyrosine-protein kinase</fullName>
    </submittedName>
</protein>
<proteinExistence type="predicted"/>
<accession>A0AC35G363</accession>
<sequence length="568" mass="63609">MGNCLGKKPPAPPPSSIIQGPSSLSSGGASSTVGTLAMSSHSTAGTNSIPLGNIIGNGGGDSTPTGSGAGMILYPHEPKSIATSNNLINNNNNNNHKLSPSSTSTDTSRKQSTVTTRNGGSNLYIALFDYEARTDEDLSFKKNDILEILNDMQGDWWYARSLQSGKTGYIPSNYVAKEKSIDAQPWYFGKLRRVDAEKLLLMSMNEHGCFLVRDSESRHNEFSLSVRDGSTIKHYRIRQLDSGGYYIARRRPFSTLQDLIDHYSKDADGLCVMLNKPAARIETPQTSTFTYDDQWEIDRRTLRLIRQIGSGQFGEVWEARWNNTTPVAVKKLKPGTADVSDFLAEAQIMKKLRHNRLLQLYAVCTREEPILIITELMAENLLHFLQGRGRGSSMGQLVDIASQIADGMRYLEEKNFVHRDLAARNVLVSHNITVKIADFGLARLIRENEYEARVGARFPIKWTAPESANYNRFTVKSDVWSFGILLSELVTYGRIPYPGMTNAEVLQKVEAGYRMPAPHNCPAPLYEIMQQCWHKDPEKRPTFETLQWRLEDIFNSDGSEYKEAALSY</sequence>
<evidence type="ECO:0000313" key="2">
    <source>
        <dbReference type="WBParaSite" id="PS1159_v2.g23404.t1"/>
    </source>
</evidence>
<evidence type="ECO:0000313" key="1">
    <source>
        <dbReference type="Proteomes" id="UP000887580"/>
    </source>
</evidence>
<name>A0AC35G363_9BILA</name>
<reference evidence="2" key="1">
    <citation type="submission" date="2022-11" db="UniProtKB">
        <authorList>
            <consortium name="WormBaseParasite"/>
        </authorList>
    </citation>
    <scope>IDENTIFICATION</scope>
</reference>
<dbReference type="Proteomes" id="UP000887580">
    <property type="component" value="Unplaced"/>
</dbReference>
<dbReference type="WBParaSite" id="PS1159_v2.g23404.t1">
    <property type="protein sequence ID" value="PS1159_v2.g23404.t1"/>
    <property type="gene ID" value="PS1159_v2.g23404"/>
</dbReference>
<organism evidence="1 2">
    <name type="scientific">Panagrolaimus sp. PS1159</name>
    <dbReference type="NCBI Taxonomy" id="55785"/>
    <lineage>
        <taxon>Eukaryota</taxon>
        <taxon>Metazoa</taxon>
        <taxon>Ecdysozoa</taxon>
        <taxon>Nematoda</taxon>
        <taxon>Chromadorea</taxon>
        <taxon>Rhabditida</taxon>
        <taxon>Tylenchina</taxon>
        <taxon>Panagrolaimomorpha</taxon>
        <taxon>Panagrolaimoidea</taxon>
        <taxon>Panagrolaimidae</taxon>
        <taxon>Panagrolaimus</taxon>
    </lineage>
</organism>